<evidence type="ECO:0000313" key="3">
    <source>
        <dbReference type="Proteomes" id="UP000244338"/>
    </source>
</evidence>
<reference evidence="3" key="1">
    <citation type="journal article" date="2018" name="Sci. Rep.">
        <title>Lignite coal burning seam in the remote Altai Mountains harbors a hydrogen-driven thermophilic microbial community.</title>
        <authorList>
            <person name="Kadnikov V.V."/>
            <person name="Mardanov A.V."/>
            <person name="Ivasenko D.A."/>
            <person name="Antsiferov D.V."/>
            <person name="Beletsky A.V."/>
            <person name="Karnachuk O.V."/>
            <person name="Ravin N.V."/>
        </authorList>
    </citation>
    <scope>NUCLEOTIDE SEQUENCE [LARGE SCALE GENOMIC DNA]</scope>
</reference>
<feature type="transmembrane region" description="Helical" evidence="1">
    <location>
        <begin position="27"/>
        <end position="47"/>
    </location>
</feature>
<keyword evidence="1" id="KW-0812">Transmembrane</keyword>
<keyword evidence="1" id="KW-1133">Transmembrane helix</keyword>
<keyword evidence="1" id="KW-0472">Membrane</keyword>
<dbReference type="InterPro" id="IPR032820">
    <property type="entry name" value="ATPase_put"/>
</dbReference>
<name>A0A2R6Y420_9BACL</name>
<dbReference type="EMBL" id="PEBX01000007">
    <property type="protein sequence ID" value="PTQ57408.1"/>
    <property type="molecule type" value="Genomic_DNA"/>
</dbReference>
<dbReference type="Proteomes" id="UP000244338">
    <property type="component" value="Unassembled WGS sequence"/>
</dbReference>
<protein>
    <recommendedName>
        <fullName evidence="4">ATP synthase protein I</fullName>
    </recommendedName>
</protein>
<evidence type="ECO:0000256" key="1">
    <source>
        <dbReference type="SAM" id="Phobius"/>
    </source>
</evidence>
<organism evidence="2 3">
    <name type="scientific">Candidatus Carbonibacillus altaicus</name>
    <dbReference type="NCBI Taxonomy" id="2163959"/>
    <lineage>
        <taxon>Bacteria</taxon>
        <taxon>Bacillati</taxon>
        <taxon>Bacillota</taxon>
        <taxon>Bacilli</taxon>
        <taxon>Bacillales</taxon>
        <taxon>Candidatus Carbonibacillus</taxon>
    </lineage>
</organism>
<sequence>MTTSQLVIPVLFGVAIGYGLDRRFASAPLFLVLLLLLGVAVGIIALMRTLSRFDRKD</sequence>
<dbReference type="AlphaFoldDB" id="A0A2R6Y420"/>
<proteinExistence type="predicted"/>
<dbReference type="Pfam" id="PF09527">
    <property type="entry name" value="ATPase_gene1"/>
    <property type="match status" value="1"/>
</dbReference>
<comment type="caution">
    <text evidence="2">The sequence shown here is derived from an EMBL/GenBank/DDBJ whole genome shotgun (WGS) entry which is preliminary data.</text>
</comment>
<evidence type="ECO:0008006" key="4">
    <source>
        <dbReference type="Google" id="ProtNLM"/>
    </source>
</evidence>
<gene>
    <name evidence="2" type="ORF">BSOLF_1563</name>
</gene>
<accession>A0A2R6Y420</accession>
<evidence type="ECO:0000313" key="2">
    <source>
        <dbReference type="EMBL" id="PTQ57408.1"/>
    </source>
</evidence>